<dbReference type="AlphaFoldDB" id="A0A8J8NFW6"/>
<sequence>MKIVFDMAQFNVLPYNGTEKSYCTFAEGKDEAYSDKFEQLGIQSHNFILNADSCMQVYLLYFSVLAFREYILLPILRALERNNCLNKFQSILSWSLGNYSWQQKLNGLFILTKQFYQTLTISCILHFHRFWISNLAGEVLASFYAIIFAAVIILLPLIFTLLWFFKHPLFHNISNRMWCQHLFENLMIDKKGGHRQLPLLWEILKLWRIIINACCIIFFKGHCILQLIALQMTSLAAIAFMLTVKPFKQGGWIEATNEIAQFLYCQLMFMQTNVAVYKSDIERTRYEREIVGQWQLGLIIFIGVLGLVPLILTKLQSLYTWVKSHFEVKPAKPLYRKYAQPVTDFTLPDAVASFTKIIAPFRPEPIPQHWRLRPIEYGPNTFTLAGIVDAEHSLWDDDKEERDISMEGREPEVDPAVFARNTVKQSVLKLNVQRESLKFVDSFQIQKFAKAQQDQQVLTLLRPDHNLSQYSATVYRDDQSSHLRYGPQAAGSRLQLQMLGPEVIRVNRWLQRDNQLGTALNSTIDIHDINADLRTSSGFSRRIDSGFNMHRQSFDLQHPRVQSSTSNPTPIHSNNIRMFRRSVQIEGGGLNMINGEWTRKRPSQQQIALIRESIQEQKGTPQLEETKELHVQNVPASEESAKLIKKNKKRKQKVIIFKGNFKLEMRTKNETMTIYNQK</sequence>
<protein>
    <submittedName>
        <fullName evidence="2">Uncharacterized protein</fullName>
    </submittedName>
</protein>
<reference evidence="2" key="1">
    <citation type="submission" date="2019-06" db="EMBL/GenBank/DDBJ databases">
        <authorList>
            <person name="Zheng W."/>
        </authorList>
    </citation>
    <scope>NUCLEOTIDE SEQUENCE</scope>
    <source>
        <strain evidence="2">QDHG01</strain>
    </source>
</reference>
<evidence type="ECO:0000313" key="3">
    <source>
        <dbReference type="Proteomes" id="UP000785679"/>
    </source>
</evidence>
<name>A0A8J8NFW6_HALGN</name>
<feature type="transmembrane region" description="Helical" evidence="1">
    <location>
        <begin position="58"/>
        <end position="79"/>
    </location>
</feature>
<proteinExistence type="predicted"/>
<feature type="transmembrane region" description="Helical" evidence="1">
    <location>
        <begin position="294"/>
        <end position="312"/>
    </location>
</feature>
<keyword evidence="1" id="KW-0812">Transmembrane</keyword>
<comment type="caution">
    <text evidence="2">The sequence shown here is derived from an EMBL/GenBank/DDBJ whole genome shotgun (WGS) entry which is preliminary data.</text>
</comment>
<dbReference type="EMBL" id="RRYP01017787">
    <property type="protein sequence ID" value="TNV73949.1"/>
    <property type="molecule type" value="Genomic_DNA"/>
</dbReference>
<feature type="transmembrane region" description="Helical" evidence="1">
    <location>
        <begin position="225"/>
        <end position="244"/>
    </location>
</feature>
<evidence type="ECO:0000313" key="2">
    <source>
        <dbReference type="EMBL" id="TNV73949.1"/>
    </source>
</evidence>
<organism evidence="2 3">
    <name type="scientific">Halteria grandinella</name>
    <dbReference type="NCBI Taxonomy" id="5974"/>
    <lineage>
        <taxon>Eukaryota</taxon>
        <taxon>Sar</taxon>
        <taxon>Alveolata</taxon>
        <taxon>Ciliophora</taxon>
        <taxon>Intramacronucleata</taxon>
        <taxon>Spirotrichea</taxon>
        <taxon>Stichotrichia</taxon>
        <taxon>Sporadotrichida</taxon>
        <taxon>Halteriidae</taxon>
        <taxon>Halteria</taxon>
    </lineage>
</organism>
<keyword evidence="1" id="KW-1133">Transmembrane helix</keyword>
<keyword evidence="1" id="KW-0472">Membrane</keyword>
<keyword evidence="3" id="KW-1185">Reference proteome</keyword>
<dbReference type="Proteomes" id="UP000785679">
    <property type="component" value="Unassembled WGS sequence"/>
</dbReference>
<evidence type="ECO:0000256" key="1">
    <source>
        <dbReference type="SAM" id="Phobius"/>
    </source>
</evidence>
<accession>A0A8J8NFW6</accession>
<feature type="transmembrane region" description="Helical" evidence="1">
    <location>
        <begin position="143"/>
        <end position="165"/>
    </location>
</feature>
<gene>
    <name evidence="2" type="ORF">FGO68_gene14672</name>
</gene>